<organism evidence="10 11">
    <name type="scientific">Georgenia wutianyii</name>
    <dbReference type="NCBI Taxonomy" id="2585135"/>
    <lineage>
        <taxon>Bacteria</taxon>
        <taxon>Bacillati</taxon>
        <taxon>Actinomycetota</taxon>
        <taxon>Actinomycetes</taxon>
        <taxon>Micrococcales</taxon>
        <taxon>Bogoriellaceae</taxon>
        <taxon>Georgenia</taxon>
    </lineage>
</organism>
<evidence type="ECO:0000313" key="10">
    <source>
        <dbReference type="EMBL" id="QDB78833.1"/>
    </source>
</evidence>
<evidence type="ECO:0000256" key="4">
    <source>
        <dbReference type="ARBA" id="ARBA00022490"/>
    </source>
</evidence>
<keyword evidence="11" id="KW-1185">Reference proteome</keyword>
<evidence type="ECO:0000259" key="8">
    <source>
        <dbReference type="Pfam" id="PF21981"/>
    </source>
</evidence>
<dbReference type="PANTHER" id="PTHR33602:SF1">
    <property type="entry name" value="REGULATORY PROTEIN RECX FAMILY PROTEIN"/>
    <property type="match status" value="1"/>
</dbReference>
<dbReference type="EMBL" id="CP040899">
    <property type="protein sequence ID" value="QDB78833.1"/>
    <property type="molecule type" value="Genomic_DNA"/>
</dbReference>
<evidence type="ECO:0000313" key="11">
    <source>
        <dbReference type="Proteomes" id="UP000313948"/>
    </source>
</evidence>
<name>A0ABX5VNA4_9MICO</name>
<evidence type="ECO:0000256" key="2">
    <source>
        <dbReference type="ARBA" id="ARBA00009695"/>
    </source>
</evidence>
<comment type="function">
    <text evidence="5">Modulates RecA activity.</text>
</comment>
<proteinExistence type="inferred from homology"/>
<evidence type="ECO:0000256" key="6">
    <source>
        <dbReference type="SAM" id="MobiDB-lite"/>
    </source>
</evidence>
<feature type="region of interest" description="Disordered" evidence="6">
    <location>
        <begin position="1"/>
        <end position="29"/>
    </location>
</feature>
<dbReference type="Proteomes" id="UP000313948">
    <property type="component" value="Chromosome"/>
</dbReference>
<dbReference type="Gene3D" id="1.10.10.10">
    <property type="entry name" value="Winged helix-like DNA-binding domain superfamily/Winged helix DNA-binding domain"/>
    <property type="match status" value="3"/>
</dbReference>
<evidence type="ECO:0000259" key="7">
    <source>
        <dbReference type="Pfam" id="PF02631"/>
    </source>
</evidence>
<evidence type="ECO:0000256" key="1">
    <source>
        <dbReference type="ARBA" id="ARBA00004496"/>
    </source>
</evidence>
<dbReference type="InterPro" id="IPR003783">
    <property type="entry name" value="Regulatory_RecX"/>
</dbReference>
<reference evidence="10 11" key="1">
    <citation type="submission" date="2019-05" db="EMBL/GenBank/DDBJ databases">
        <title>Georgenia *** sp. nov., and Georgenia *** sp. nov., isolated from the intestinal contents of plateau pika (Ochotona curzoniae) in the Qinghai-Tibet plateau of China.</title>
        <authorList>
            <person name="Tian Z."/>
        </authorList>
    </citation>
    <scope>NUCLEOTIDE SEQUENCE [LARGE SCALE GENOMIC DNA]</scope>
    <source>
        <strain evidence="10 11">Z294</strain>
    </source>
</reference>
<dbReference type="Pfam" id="PF02631">
    <property type="entry name" value="RecX_HTH2"/>
    <property type="match status" value="1"/>
</dbReference>
<comment type="similarity">
    <text evidence="2 5">Belongs to the RecX family.</text>
</comment>
<dbReference type="InterPro" id="IPR053926">
    <property type="entry name" value="RecX_HTH_1st"/>
</dbReference>
<feature type="domain" description="RecX second three-helical" evidence="7">
    <location>
        <begin position="78"/>
        <end position="119"/>
    </location>
</feature>
<gene>
    <name evidence="5" type="primary">recX</name>
    <name evidence="10" type="ORF">FE251_05170</name>
</gene>
<dbReference type="Pfam" id="PF21981">
    <property type="entry name" value="RecX_HTH3"/>
    <property type="match status" value="1"/>
</dbReference>
<dbReference type="InterPro" id="IPR036388">
    <property type="entry name" value="WH-like_DNA-bd_sf"/>
</dbReference>
<dbReference type="Pfam" id="PF21982">
    <property type="entry name" value="RecX_HTH1"/>
    <property type="match status" value="1"/>
</dbReference>
<sequence length="189" mass="20441">MSPARRSGGRAPEPPATGAAAEDREPPTEEVARAILLRQLAAAPRSRSQLAGKLASRDVPEELAEALLDRFEEVGLVDDAAYAEMLVRTRHEERGLARRALAHELRLKGVSPEVAEQALEQIDDEDEVTTAVALAVRKARTTRGLDPVKRRRRLAGMLARKGYPPGVVMRAVEEALGGEGEDPGGEDLQ</sequence>
<accession>A0ABX5VNA4</accession>
<comment type="subcellular location">
    <subcellularLocation>
        <location evidence="1 5">Cytoplasm</location>
    </subcellularLocation>
</comment>
<evidence type="ECO:0000256" key="5">
    <source>
        <dbReference type="HAMAP-Rule" id="MF_01114"/>
    </source>
</evidence>
<evidence type="ECO:0000259" key="9">
    <source>
        <dbReference type="Pfam" id="PF21982"/>
    </source>
</evidence>
<dbReference type="PANTHER" id="PTHR33602">
    <property type="entry name" value="REGULATORY PROTEIN RECX FAMILY PROTEIN"/>
    <property type="match status" value="1"/>
</dbReference>
<feature type="domain" description="RecX third three-helical" evidence="8">
    <location>
        <begin position="125"/>
        <end position="172"/>
    </location>
</feature>
<protein>
    <recommendedName>
        <fullName evidence="3 5">Regulatory protein RecX</fullName>
    </recommendedName>
</protein>
<evidence type="ECO:0000256" key="3">
    <source>
        <dbReference type="ARBA" id="ARBA00018111"/>
    </source>
</evidence>
<feature type="domain" description="RecX first three-helical" evidence="9">
    <location>
        <begin position="32"/>
        <end position="70"/>
    </location>
</feature>
<keyword evidence="4 5" id="KW-0963">Cytoplasm</keyword>
<dbReference type="HAMAP" id="MF_01114">
    <property type="entry name" value="RecX"/>
    <property type="match status" value="1"/>
</dbReference>
<dbReference type="InterPro" id="IPR053925">
    <property type="entry name" value="RecX_HTH_3rd"/>
</dbReference>
<dbReference type="InterPro" id="IPR053924">
    <property type="entry name" value="RecX_HTH_2nd"/>
</dbReference>